<dbReference type="InterPro" id="IPR013783">
    <property type="entry name" value="Ig-like_fold"/>
</dbReference>
<reference evidence="2" key="1">
    <citation type="journal article" date="2020" name="Nature">
        <title>Giant virus diversity and host interactions through global metagenomics.</title>
        <authorList>
            <person name="Schulz F."/>
            <person name="Roux S."/>
            <person name="Paez-Espino D."/>
            <person name="Jungbluth S."/>
            <person name="Walsh D.A."/>
            <person name="Denef V.J."/>
            <person name="McMahon K.D."/>
            <person name="Konstantinidis K.T."/>
            <person name="Eloe-Fadrosh E.A."/>
            <person name="Kyrpides N.C."/>
            <person name="Woyke T."/>
        </authorList>
    </citation>
    <scope>NUCLEOTIDE SEQUENCE</scope>
    <source>
        <strain evidence="2">GVMAG-M-3300021354-14</strain>
    </source>
</reference>
<protein>
    <recommendedName>
        <fullName evidence="3">Dystroglycan-type cadherin-like domain-containing protein</fullName>
    </recommendedName>
</protein>
<keyword evidence="1" id="KW-1133">Transmembrane helix</keyword>
<name>A0A6C0CMT0_9ZZZZ</name>
<keyword evidence="1" id="KW-0472">Membrane</keyword>
<dbReference type="AlphaFoldDB" id="A0A6C0CMT0"/>
<keyword evidence="1" id="KW-0812">Transmembrane</keyword>
<proteinExistence type="predicted"/>
<feature type="transmembrane region" description="Helical" evidence="1">
    <location>
        <begin position="5"/>
        <end position="26"/>
    </location>
</feature>
<evidence type="ECO:0000313" key="2">
    <source>
        <dbReference type="EMBL" id="QHT04974.1"/>
    </source>
</evidence>
<accession>A0A6C0CMT0</accession>
<dbReference type="InterPro" id="IPR015919">
    <property type="entry name" value="Cadherin-like_sf"/>
</dbReference>
<feature type="transmembrane region" description="Helical" evidence="1">
    <location>
        <begin position="625"/>
        <end position="647"/>
    </location>
</feature>
<dbReference type="SUPFAM" id="SSF49313">
    <property type="entry name" value="Cadherin-like"/>
    <property type="match status" value="2"/>
</dbReference>
<evidence type="ECO:0000256" key="1">
    <source>
        <dbReference type="SAM" id="Phobius"/>
    </source>
</evidence>
<dbReference type="EMBL" id="MN739448">
    <property type="protein sequence ID" value="QHT04974.1"/>
    <property type="molecule type" value="Genomic_DNA"/>
</dbReference>
<organism evidence="2">
    <name type="scientific">viral metagenome</name>
    <dbReference type="NCBI Taxonomy" id="1070528"/>
    <lineage>
        <taxon>unclassified sequences</taxon>
        <taxon>metagenomes</taxon>
        <taxon>organismal metagenomes</taxon>
    </lineage>
</organism>
<dbReference type="Pfam" id="PF05345">
    <property type="entry name" value="He_PIG"/>
    <property type="match status" value="1"/>
</dbReference>
<sequence>MIIHILWAISIVCALVGAVVLILALVTNIFTPKKSPIVAGTSIDDGKTIARSATVTWDETSISLSATNEFVKWPSTTSYQDPVSTTNTTPPSYKYDLVPCKYVTGEMNNTPATSSNLAVKRSNSGGYGVTTTTTTYLGNIRTPTKNWSGFPRINSSHTVVIVGTGTTNTNGGGLSYINHIDTVGQYTTEYSLLSIEMVEPNTVRMYFGGLSGYNNTEQIQSKTNNGVESAVLSYSFDVNANMSPTALAYLNGYQASFQRFLLYDFSGNPISITSSVNQPDIGIGTDPFIPLDNTTPNPKTSTVYAILVFNRALSAVEQSKLSDYLRSKYFAPTITYPTTSNFVKSTIIGPISNSTVIPGADAITYSISPPLPQGLTIDVNTGIISGTPTIESPAATYTITGTNCWASTSVTITMKVSSIPSEPTQEGVAAPNITFSTSVYFATLNQSIQLPEIINSGGTPTSYSMEPTNIAALSSFAFDDKTGILTGTVIQTYNDIIKITASNATGQSTVTIRLTLGTCLSYSETTIVGTVGTAIKACTAAIANNVNDLRITSPFTITGDTFGLQFNTKTGLLTGTPTQKGNGTVKISVKLSDDSTSSVSIPITINPSGSSTPTNGTPVSSSSNILYIAVGGALIGIGFLIGAYAYYKGIYEDAPVTPAVTPTIIMLPNP</sequence>
<dbReference type="Gene3D" id="2.60.40.10">
    <property type="entry name" value="Immunoglobulins"/>
    <property type="match status" value="2"/>
</dbReference>
<evidence type="ECO:0008006" key="3">
    <source>
        <dbReference type="Google" id="ProtNLM"/>
    </source>
</evidence>
<dbReference type="GO" id="GO:0005509">
    <property type="term" value="F:calcium ion binding"/>
    <property type="evidence" value="ECO:0007669"/>
    <property type="project" value="InterPro"/>
</dbReference>
<dbReference type="GO" id="GO:0016020">
    <property type="term" value="C:membrane"/>
    <property type="evidence" value="ECO:0007669"/>
    <property type="project" value="InterPro"/>
</dbReference>